<keyword evidence="2" id="KW-0808">Transferase</keyword>
<comment type="caution">
    <text evidence="6">The sequence shown here is derived from an EMBL/GenBank/DDBJ whole genome shotgun (WGS) entry which is preliminary data.</text>
</comment>
<dbReference type="Proteomes" id="UP000218231">
    <property type="component" value="Unassembled WGS sequence"/>
</dbReference>
<name>A0A2A2KK16_9BILA</name>
<organism evidence="6 7">
    <name type="scientific">Diploscapter pachys</name>
    <dbReference type="NCBI Taxonomy" id="2018661"/>
    <lineage>
        <taxon>Eukaryota</taxon>
        <taxon>Metazoa</taxon>
        <taxon>Ecdysozoa</taxon>
        <taxon>Nematoda</taxon>
        <taxon>Chromadorea</taxon>
        <taxon>Rhabditida</taxon>
        <taxon>Rhabditina</taxon>
        <taxon>Rhabditomorpha</taxon>
        <taxon>Rhabditoidea</taxon>
        <taxon>Rhabditidae</taxon>
        <taxon>Diploscapter</taxon>
    </lineage>
</organism>
<keyword evidence="4" id="KW-1133">Transmembrane helix</keyword>
<dbReference type="EMBL" id="LIAE01008382">
    <property type="protein sequence ID" value="PAV74237.1"/>
    <property type="molecule type" value="Genomic_DNA"/>
</dbReference>
<dbReference type="Pfam" id="PF01553">
    <property type="entry name" value="Acyltransferase"/>
    <property type="match status" value="1"/>
</dbReference>
<reference evidence="6 7" key="1">
    <citation type="journal article" date="2017" name="Curr. Biol.">
        <title>Genome architecture and evolution of a unichromosomal asexual nematode.</title>
        <authorList>
            <person name="Fradin H."/>
            <person name="Zegar C."/>
            <person name="Gutwein M."/>
            <person name="Lucas J."/>
            <person name="Kovtun M."/>
            <person name="Corcoran D."/>
            <person name="Baugh L.R."/>
            <person name="Kiontke K."/>
            <person name="Gunsalus K."/>
            <person name="Fitch D.H."/>
            <person name="Piano F."/>
        </authorList>
    </citation>
    <scope>NUCLEOTIDE SEQUENCE [LARGE SCALE GENOMIC DNA]</scope>
    <source>
        <strain evidence="6">PF1309</strain>
    </source>
</reference>
<keyword evidence="3" id="KW-0012">Acyltransferase</keyword>
<dbReference type="InterPro" id="IPR032098">
    <property type="entry name" value="Acyltransf_C"/>
</dbReference>
<dbReference type="OrthoDB" id="5920068at2759"/>
<accession>A0A2A2KK16</accession>
<comment type="similarity">
    <text evidence="1">Belongs to the 1-acyl-sn-glycerol-3-phosphate acyltransferase family.</text>
</comment>
<proteinExistence type="inferred from homology"/>
<evidence type="ECO:0000256" key="3">
    <source>
        <dbReference type="ARBA" id="ARBA00023315"/>
    </source>
</evidence>
<keyword evidence="4" id="KW-0812">Transmembrane</keyword>
<dbReference type="AlphaFoldDB" id="A0A2A2KK16"/>
<dbReference type="GO" id="GO:0016746">
    <property type="term" value="F:acyltransferase activity"/>
    <property type="evidence" value="ECO:0007669"/>
    <property type="project" value="UniProtKB-KW"/>
</dbReference>
<feature type="transmembrane region" description="Helical" evidence="4">
    <location>
        <begin position="43"/>
        <end position="64"/>
    </location>
</feature>
<evidence type="ECO:0000259" key="5">
    <source>
        <dbReference type="SMART" id="SM00563"/>
    </source>
</evidence>
<evidence type="ECO:0000256" key="4">
    <source>
        <dbReference type="SAM" id="Phobius"/>
    </source>
</evidence>
<dbReference type="InterPro" id="IPR002123">
    <property type="entry name" value="Plipid/glycerol_acylTrfase"/>
</dbReference>
<feature type="domain" description="Phospholipid/glycerol acyltransferase" evidence="5">
    <location>
        <begin position="119"/>
        <end position="243"/>
    </location>
</feature>
<dbReference type="SUPFAM" id="SSF69593">
    <property type="entry name" value="Glycerol-3-phosphate (1)-acyltransferase"/>
    <property type="match status" value="1"/>
</dbReference>
<protein>
    <recommendedName>
        <fullName evidence="5">Phospholipid/glycerol acyltransferase domain-containing protein</fullName>
    </recommendedName>
</protein>
<keyword evidence="7" id="KW-1185">Reference proteome</keyword>
<keyword evidence="4" id="KW-0472">Membrane</keyword>
<dbReference type="PANTHER" id="PTHR10983">
    <property type="entry name" value="1-ACYLGLYCEROL-3-PHOSPHATE ACYLTRANSFERASE-RELATED"/>
    <property type="match status" value="1"/>
</dbReference>
<dbReference type="GO" id="GO:0005783">
    <property type="term" value="C:endoplasmic reticulum"/>
    <property type="evidence" value="ECO:0007669"/>
    <property type="project" value="TreeGrafter"/>
</dbReference>
<dbReference type="GO" id="GO:0036149">
    <property type="term" value="P:phosphatidylinositol acyl-chain remodeling"/>
    <property type="evidence" value="ECO:0007669"/>
    <property type="project" value="TreeGrafter"/>
</dbReference>
<dbReference type="Pfam" id="PF16076">
    <property type="entry name" value="Acyltransf_C"/>
    <property type="match status" value="1"/>
</dbReference>
<dbReference type="PANTHER" id="PTHR10983:SF2">
    <property type="entry name" value="ACYL-COA:LYSOPHOSPHATIDYLGLYCEROL ACYLTRANSFERASE 1"/>
    <property type="match status" value="1"/>
</dbReference>
<dbReference type="CDD" id="cd07990">
    <property type="entry name" value="LPLAT_LCLAT1-like"/>
    <property type="match status" value="1"/>
</dbReference>
<dbReference type="STRING" id="2018661.A0A2A2KK16"/>
<evidence type="ECO:0000313" key="6">
    <source>
        <dbReference type="EMBL" id="PAV74237.1"/>
    </source>
</evidence>
<sequence length="376" mass="44466">MCDEQTRQLLELAKEHNRPPGSRLVLKQGTWFDKLCWIIQIPLRAAMCFSVIFIFFMTYFGFILPVSWAKHLWPRLYWFLEGKLYRWLQAFIGYWGYTAGYDIYEYGDDITTYYRDERVLVMCNHQSTADVPVLFSVLQSKGVAARKCLWLMDVMFRWTPFGIIGNSHGDYFIQQGKATREKQLDLLKSHLRNVFWDRDRRWVILFPEGGFYYKRVESSQRYGKQNGFPHLLYTTLPRSGAVKAILEEIGPRGDDDEYSRRERSSSKLKLLKDTVEAIREKKYVKETRPPIKYVLDVTIAYPNGIPLSLLSLGFGTREKSDIAVNYKIYDIQEVPFDDEEKLRDWMYQVYEEKDKMLGGSENFEFLKISKTFDEII</sequence>
<evidence type="ECO:0000256" key="1">
    <source>
        <dbReference type="ARBA" id="ARBA00008655"/>
    </source>
</evidence>
<evidence type="ECO:0000256" key="2">
    <source>
        <dbReference type="ARBA" id="ARBA00022679"/>
    </source>
</evidence>
<gene>
    <name evidence="6" type="ORF">WR25_03912</name>
</gene>
<evidence type="ECO:0000313" key="7">
    <source>
        <dbReference type="Proteomes" id="UP000218231"/>
    </source>
</evidence>
<dbReference type="SMART" id="SM00563">
    <property type="entry name" value="PlsC"/>
    <property type="match status" value="1"/>
</dbReference>